<name>A0A1F5T4Z9_9BACT</name>
<dbReference type="AlphaFoldDB" id="A0A1F5T4Z9"/>
<sequence length="177" mass="20493">MNNREAFAKHYDGEFVDYDPALGPMPCEPNVFAHDDREVPVGLGKYEPQAAAVLLFGPQLWLEKWSGISWKLAIYLYEGEPGWFGKLINRTFKRLQKVPRLPKRLMANEFEIVWLGGRGREVSRVEGSPLTLLTGIRLLEEYGYVAIKEINGRDFIFPTPKLIKLYLHQKRWYAEGH</sequence>
<dbReference type="Proteomes" id="UP000178656">
    <property type="component" value="Unassembled WGS sequence"/>
</dbReference>
<proteinExistence type="predicted"/>
<protein>
    <submittedName>
        <fullName evidence="1">Uncharacterized protein</fullName>
    </submittedName>
</protein>
<evidence type="ECO:0000313" key="1">
    <source>
        <dbReference type="EMBL" id="OGF34048.1"/>
    </source>
</evidence>
<gene>
    <name evidence="1" type="ORF">A2482_03415</name>
</gene>
<evidence type="ECO:0000313" key="2">
    <source>
        <dbReference type="Proteomes" id="UP000178656"/>
    </source>
</evidence>
<accession>A0A1F5T4Z9</accession>
<comment type="caution">
    <text evidence="1">The sequence shown here is derived from an EMBL/GenBank/DDBJ whole genome shotgun (WGS) entry which is preliminary data.</text>
</comment>
<reference evidence="1 2" key="1">
    <citation type="journal article" date="2016" name="Nat. Commun.">
        <title>Thousands of microbial genomes shed light on interconnected biogeochemical processes in an aquifer system.</title>
        <authorList>
            <person name="Anantharaman K."/>
            <person name="Brown C.T."/>
            <person name="Hug L.A."/>
            <person name="Sharon I."/>
            <person name="Castelle C.J."/>
            <person name="Probst A.J."/>
            <person name="Thomas B.C."/>
            <person name="Singh A."/>
            <person name="Wilkins M.J."/>
            <person name="Karaoz U."/>
            <person name="Brodie E.L."/>
            <person name="Williams K.H."/>
            <person name="Hubbard S.S."/>
            <person name="Banfield J.F."/>
        </authorList>
    </citation>
    <scope>NUCLEOTIDE SEQUENCE [LARGE SCALE GENOMIC DNA]</scope>
</reference>
<organism evidence="1 2">
    <name type="scientific">Candidatus Falkowbacteria bacterium RIFOXYC2_FULL_48_21</name>
    <dbReference type="NCBI Taxonomy" id="1798005"/>
    <lineage>
        <taxon>Bacteria</taxon>
        <taxon>Candidatus Falkowiibacteriota</taxon>
    </lineage>
</organism>
<dbReference type="EMBL" id="MFGM01000085">
    <property type="protein sequence ID" value="OGF34048.1"/>
    <property type="molecule type" value="Genomic_DNA"/>
</dbReference>